<feature type="region of interest" description="Disordered" evidence="1">
    <location>
        <begin position="24"/>
        <end position="71"/>
    </location>
</feature>
<dbReference type="Proteomes" id="UP000001514">
    <property type="component" value="Unassembled WGS sequence"/>
</dbReference>
<dbReference type="AlphaFoldDB" id="D8QRD4"/>
<reference evidence="2 3" key="1">
    <citation type="journal article" date="2011" name="Science">
        <title>The Selaginella genome identifies genetic changes associated with the evolution of vascular plants.</title>
        <authorList>
            <person name="Banks J.A."/>
            <person name="Nishiyama T."/>
            <person name="Hasebe M."/>
            <person name="Bowman J.L."/>
            <person name="Gribskov M."/>
            <person name="dePamphilis C."/>
            <person name="Albert V.A."/>
            <person name="Aono N."/>
            <person name="Aoyama T."/>
            <person name="Ambrose B.A."/>
            <person name="Ashton N.W."/>
            <person name="Axtell M.J."/>
            <person name="Barker E."/>
            <person name="Barker M.S."/>
            <person name="Bennetzen J.L."/>
            <person name="Bonawitz N.D."/>
            <person name="Chapple C."/>
            <person name="Cheng C."/>
            <person name="Correa L.G."/>
            <person name="Dacre M."/>
            <person name="DeBarry J."/>
            <person name="Dreyer I."/>
            <person name="Elias M."/>
            <person name="Engstrom E.M."/>
            <person name="Estelle M."/>
            <person name="Feng L."/>
            <person name="Finet C."/>
            <person name="Floyd S.K."/>
            <person name="Frommer W.B."/>
            <person name="Fujita T."/>
            <person name="Gramzow L."/>
            <person name="Gutensohn M."/>
            <person name="Harholt J."/>
            <person name="Hattori M."/>
            <person name="Heyl A."/>
            <person name="Hirai T."/>
            <person name="Hiwatashi Y."/>
            <person name="Ishikawa M."/>
            <person name="Iwata M."/>
            <person name="Karol K.G."/>
            <person name="Koehler B."/>
            <person name="Kolukisaoglu U."/>
            <person name="Kubo M."/>
            <person name="Kurata T."/>
            <person name="Lalonde S."/>
            <person name="Li K."/>
            <person name="Li Y."/>
            <person name="Litt A."/>
            <person name="Lyons E."/>
            <person name="Manning G."/>
            <person name="Maruyama T."/>
            <person name="Michael T.P."/>
            <person name="Mikami K."/>
            <person name="Miyazaki S."/>
            <person name="Morinaga S."/>
            <person name="Murata T."/>
            <person name="Mueller-Roeber B."/>
            <person name="Nelson D.R."/>
            <person name="Obara M."/>
            <person name="Oguri Y."/>
            <person name="Olmstead R.G."/>
            <person name="Onodera N."/>
            <person name="Petersen B.L."/>
            <person name="Pils B."/>
            <person name="Prigge M."/>
            <person name="Rensing S.A."/>
            <person name="Riano-Pachon D.M."/>
            <person name="Roberts A.W."/>
            <person name="Sato Y."/>
            <person name="Scheller H.V."/>
            <person name="Schulz B."/>
            <person name="Schulz C."/>
            <person name="Shakirov E.V."/>
            <person name="Shibagaki N."/>
            <person name="Shinohara N."/>
            <person name="Shippen D.E."/>
            <person name="Soerensen I."/>
            <person name="Sotooka R."/>
            <person name="Sugimoto N."/>
            <person name="Sugita M."/>
            <person name="Sumikawa N."/>
            <person name="Tanurdzic M."/>
            <person name="Theissen G."/>
            <person name="Ulvskov P."/>
            <person name="Wakazuki S."/>
            <person name="Weng J.K."/>
            <person name="Willats W.W."/>
            <person name="Wipf D."/>
            <person name="Wolf P.G."/>
            <person name="Yang L."/>
            <person name="Zimmer A.D."/>
            <person name="Zhu Q."/>
            <person name="Mitros T."/>
            <person name="Hellsten U."/>
            <person name="Loque D."/>
            <person name="Otillar R."/>
            <person name="Salamov A."/>
            <person name="Schmutz J."/>
            <person name="Shapiro H."/>
            <person name="Lindquist E."/>
            <person name="Lucas S."/>
            <person name="Rokhsar D."/>
            <person name="Grigoriev I.V."/>
        </authorList>
    </citation>
    <scope>NUCLEOTIDE SEQUENCE [LARGE SCALE GENOMIC DNA]</scope>
</reference>
<dbReference type="InParanoid" id="D8QRD4"/>
<dbReference type="Gramene" id="EFJ37228">
    <property type="protein sequence ID" value="EFJ37228"/>
    <property type="gene ID" value="SELMODRAFT_403426"/>
</dbReference>
<dbReference type="HOGENOM" id="CLU_1899796_0_0_1"/>
<organism evidence="3">
    <name type="scientific">Selaginella moellendorffii</name>
    <name type="common">Spikemoss</name>
    <dbReference type="NCBI Taxonomy" id="88036"/>
    <lineage>
        <taxon>Eukaryota</taxon>
        <taxon>Viridiplantae</taxon>
        <taxon>Streptophyta</taxon>
        <taxon>Embryophyta</taxon>
        <taxon>Tracheophyta</taxon>
        <taxon>Lycopodiopsida</taxon>
        <taxon>Selaginellales</taxon>
        <taxon>Selaginellaceae</taxon>
        <taxon>Selaginella</taxon>
    </lineage>
</organism>
<protein>
    <submittedName>
        <fullName evidence="2">Uncharacterized protein</fullName>
    </submittedName>
</protein>
<proteinExistence type="predicted"/>
<sequence length="134" mass="15224">MLLFAKQGEEVLISDWPREELKLGRGKVDEEEDHNTKKAELKKAVVKKADMKKAEVRNPPRHDNQENGSNLSCFEGLKKAVKKEETLASLSNREVIEKDSDQKKAVKKAAKKKANDHLSISKECCEVLTFSIYQ</sequence>
<gene>
    <name evidence="2" type="ORF">SELMODRAFT_403426</name>
</gene>
<accession>D8QRD4</accession>
<evidence type="ECO:0000313" key="3">
    <source>
        <dbReference type="Proteomes" id="UP000001514"/>
    </source>
</evidence>
<dbReference type="KEGG" id="smo:SELMODRAFT_403426"/>
<dbReference type="EMBL" id="GL377566">
    <property type="protein sequence ID" value="EFJ37228.1"/>
    <property type="molecule type" value="Genomic_DNA"/>
</dbReference>
<evidence type="ECO:0000256" key="1">
    <source>
        <dbReference type="SAM" id="MobiDB-lite"/>
    </source>
</evidence>
<evidence type="ECO:0000313" key="2">
    <source>
        <dbReference type="EMBL" id="EFJ37228.1"/>
    </source>
</evidence>
<name>D8QRD4_SELML</name>
<feature type="compositionally biased region" description="Basic and acidic residues" evidence="1">
    <location>
        <begin position="24"/>
        <end position="65"/>
    </location>
</feature>
<keyword evidence="3" id="KW-1185">Reference proteome</keyword>